<accession>A0A840WFQ0</accession>
<dbReference type="RefSeq" id="WP_184367414.1">
    <property type="nucleotide sequence ID" value="NZ_BAAAKM010000112.1"/>
</dbReference>
<evidence type="ECO:0000313" key="8">
    <source>
        <dbReference type="Proteomes" id="UP000579647"/>
    </source>
</evidence>
<dbReference type="GO" id="GO:0043190">
    <property type="term" value="C:ATP-binding cassette (ABC) transporter complex"/>
    <property type="evidence" value="ECO:0007669"/>
    <property type="project" value="InterPro"/>
</dbReference>
<keyword evidence="8" id="KW-1185">Reference proteome</keyword>
<gene>
    <name evidence="7" type="ORF">HNR07_005380</name>
</gene>
<dbReference type="PROSITE" id="PS51257">
    <property type="entry name" value="PROKAR_LIPOPROTEIN"/>
    <property type="match status" value="1"/>
</dbReference>
<reference evidence="7 8" key="1">
    <citation type="submission" date="2020-08" db="EMBL/GenBank/DDBJ databases">
        <title>Sequencing the genomes of 1000 actinobacteria strains.</title>
        <authorList>
            <person name="Klenk H.-P."/>
        </authorList>
    </citation>
    <scope>NUCLEOTIDE SEQUENCE [LARGE SCALE GENOMIC DNA]</scope>
    <source>
        <strain evidence="7 8">DSM 44598</strain>
    </source>
</reference>
<dbReference type="Pfam" id="PF04069">
    <property type="entry name" value="OpuAC"/>
    <property type="match status" value="1"/>
</dbReference>
<evidence type="ECO:0000256" key="5">
    <source>
        <dbReference type="SAM" id="SignalP"/>
    </source>
</evidence>
<comment type="subcellular location">
    <subcellularLocation>
        <location evidence="1">Cell membrane</location>
    </subcellularLocation>
</comment>
<dbReference type="CDD" id="cd13639">
    <property type="entry name" value="PBP2_OpuAC_like"/>
    <property type="match status" value="1"/>
</dbReference>
<organism evidence="7 8">
    <name type="scientific">Nocardiopsis metallicus</name>
    <dbReference type="NCBI Taxonomy" id="179819"/>
    <lineage>
        <taxon>Bacteria</taxon>
        <taxon>Bacillati</taxon>
        <taxon>Actinomycetota</taxon>
        <taxon>Actinomycetes</taxon>
        <taxon>Streptosporangiales</taxon>
        <taxon>Nocardiopsidaceae</taxon>
        <taxon>Nocardiopsis</taxon>
    </lineage>
</organism>
<dbReference type="InterPro" id="IPR007210">
    <property type="entry name" value="ABC_Gly_betaine_transp_sub-bd"/>
</dbReference>
<dbReference type="AlphaFoldDB" id="A0A840WFQ0"/>
<evidence type="ECO:0000259" key="6">
    <source>
        <dbReference type="Pfam" id="PF04069"/>
    </source>
</evidence>
<dbReference type="GO" id="GO:0015226">
    <property type="term" value="F:carnitine transmembrane transporter activity"/>
    <property type="evidence" value="ECO:0007669"/>
    <property type="project" value="TreeGrafter"/>
</dbReference>
<dbReference type="GO" id="GO:0031460">
    <property type="term" value="P:glycine betaine transport"/>
    <property type="evidence" value="ECO:0007669"/>
    <property type="project" value="TreeGrafter"/>
</dbReference>
<dbReference type="GO" id="GO:0015871">
    <property type="term" value="P:choline transport"/>
    <property type="evidence" value="ECO:0007669"/>
    <property type="project" value="TreeGrafter"/>
</dbReference>
<feature type="chain" id="PRO_5038842628" evidence="5">
    <location>
        <begin position="24"/>
        <end position="317"/>
    </location>
</feature>
<keyword evidence="5" id="KW-0732">Signal</keyword>
<evidence type="ECO:0000256" key="4">
    <source>
        <dbReference type="ARBA" id="ARBA00023136"/>
    </source>
</evidence>
<dbReference type="GO" id="GO:0005275">
    <property type="term" value="F:amine transmembrane transporter activity"/>
    <property type="evidence" value="ECO:0007669"/>
    <property type="project" value="TreeGrafter"/>
</dbReference>
<comment type="caution">
    <text evidence="7">The sequence shown here is derived from an EMBL/GenBank/DDBJ whole genome shotgun (WGS) entry which is preliminary data.</text>
</comment>
<protein>
    <submittedName>
        <fullName evidence="7">Glycine betaine/proline transport system substrate-binding protein</fullName>
    </submittedName>
</protein>
<dbReference type="Gene3D" id="3.40.190.100">
    <property type="entry name" value="Glycine betaine-binding periplasmic protein, domain 2"/>
    <property type="match status" value="1"/>
</dbReference>
<keyword evidence="4" id="KW-0472">Membrane</keyword>
<keyword evidence="2" id="KW-0813">Transport</keyword>
<dbReference type="PANTHER" id="PTHR47737:SF1">
    <property type="entry name" value="GLYCINE BETAINE_PROLINE BETAINE TRANSPORT SYSTEM PERMEASE PROTEIN PROW"/>
    <property type="match status" value="1"/>
</dbReference>
<dbReference type="EMBL" id="JACHDO010000001">
    <property type="protein sequence ID" value="MBB5494243.1"/>
    <property type="molecule type" value="Genomic_DNA"/>
</dbReference>
<keyword evidence="3" id="KW-1003">Cell membrane</keyword>
<proteinExistence type="predicted"/>
<dbReference type="Proteomes" id="UP000579647">
    <property type="component" value="Unassembled WGS sequence"/>
</dbReference>
<feature type="domain" description="ABC-type glycine betaine transport system substrate-binding" evidence="6">
    <location>
        <begin position="51"/>
        <end position="299"/>
    </location>
</feature>
<evidence type="ECO:0000256" key="1">
    <source>
        <dbReference type="ARBA" id="ARBA00004236"/>
    </source>
</evidence>
<name>A0A840WFQ0_9ACTN</name>
<evidence type="ECO:0000256" key="3">
    <source>
        <dbReference type="ARBA" id="ARBA00022475"/>
    </source>
</evidence>
<feature type="signal peptide" evidence="5">
    <location>
        <begin position="1"/>
        <end position="23"/>
    </location>
</feature>
<evidence type="ECO:0000256" key="2">
    <source>
        <dbReference type="ARBA" id="ARBA00022448"/>
    </source>
</evidence>
<evidence type="ECO:0000313" key="7">
    <source>
        <dbReference type="EMBL" id="MBB5494243.1"/>
    </source>
</evidence>
<dbReference type="PANTHER" id="PTHR47737">
    <property type="entry name" value="GLYCINE BETAINE/PROLINE BETAINE TRANSPORT SYSTEM PERMEASE PROTEIN PROW"/>
    <property type="match status" value="1"/>
</dbReference>
<dbReference type="Gene3D" id="3.40.190.10">
    <property type="entry name" value="Periplasmic binding protein-like II"/>
    <property type="match status" value="1"/>
</dbReference>
<dbReference type="SUPFAM" id="SSF53850">
    <property type="entry name" value="Periplasmic binding protein-like II"/>
    <property type="match status" value="1"/>
</dbReference>
<sequence length="317" mass="34229">MKSRKRMTTLAAAGMSGVLLLSACGGDGEDLTGGSDDAGNGGAGTADDLQDVNIALIAWEEAIAVTHMWEVILEEKGYNVEVTDVDVAPMYQGAANGDVDLFLDTWLPNTHAQYWEDYGDQLEDLGSWYDNAILTLTVPAYMEDVNSIPDLLDHADELDGRIVGIDPGAGLTDTTENSAMPGYGLDEDFELVTSSGAAMLAELDSAIADEEPIVVTLWRPHPAYAKHDLKDLEDPEGLMGDAETIHSVGRDGFTEDYPQLAEWLEGWTMSDDELATLEELTVGDDVTDAEAGAREWLSENTEFLERTLGDAAEGLEF</sequence>